<gene>
    <name evidence="2" type="ORF">IV500_08555</name>
</gene>
<dbReference type="GO" id="GO:0003677">
    <property type="term" value="F:DNA binding"/>
    <property type="evidence" value="ECO:0007669"/>
    <property type="project" value="InterPro"/>
</dbReference>
<keyword evidence="3" id="KW-1185">Reference proteome</keyword>
<comment type="caution">
    <text evidence="2">The sequence shown here is derived from an EMBL/GenBank/DDBJ whole genome shotgun (WGS) entry which is preliminary data.</text>
</comment>
<evidence type="ECO:0000259" key="1">
    <source>
        <dbReference type="Pfam" id="PF12728"/>
    </source>
</evidence>
<sequence>MPRFLTLADVAEQLQLSAAATYALVRSGELAAIQIGGRGQWRVEETKFEDFIQRRYAATEQLLAESKAAQLPGNKTSADRADI</sequence>
<organism evidence="2 3">
    <name type="scientific">Arthrobacter terrae</name>
    <dbReference type="NCBI Taxonomy" id="2935737"/>
    <lineage>
        <taxon>Bacteria</taxon>
        <taxon>Bacillati</taxon>
        <taxon>Actinomycetota</taxon>
        <taxon>Actinomycetes</taxon>
        <taxon>Micrococcales</taxon>
        <taxon>Micrococcaceae</taxon>
        <taxon>Arthrobacter</taxon>
    </lineage>
</organism>
<evidence type="ECO:0000313" key="2">
    <source>
        <dbReference type="EMBL" id="MBG0739437.1"/>
    </source>
</evidence>
<dbReference type="InterPro" id="IPR041657">
    <property type="entry name" value="HTH_17"/>
</dbReference>
<dbReference type="RefSeq" id="WP_196396382.1">
    <property type="nucleotide sequence ID" value="NZ_JADNYM010000009.1"/>
</dbReference>
<dbReference type="InterPro" id="IPR010093">
    <property type="entry name" value="SinI_DNA-bd"/>
</dbReference>
<accession>A0A931GA77</accession>
<dbReference type="EMBL" id="JADNYM010000009">
    <property type="protein sequence ID" value="MBG0739437.1"/>
    <property type="molecule type" value="Genomic_DNA"/>
</dbReference>
<feature type="domain" description="Helix-turn-helix" evidence="1">
    <location>
        <begin position="4"/>
        <end position="55"/>
    </location>
</feature>
<reference evidence="2 3" key="1">
    <citation type="submission" date="2020-11" db="EMBL/GenBank/DDBJ databases">
        <title>Arthrobacter antarcticus sp. nov., isolated from Antarctic Soil.</title>
        <authorList>
            <person name="Li J."/>
        </authorList>
    </citation>
    <scope>NUCLEOTIDE SEQUENCE [LARGE SCALE GENOMIC DNA]</scope>
    <source>
        <strain evidence="2 3">Z1-20</strain>
    </source>
</reference>
<proteinExistence type="predicted"/>
<dbReference type="Proteomes" id="UP000655366">
    <property type="component" value="Unassembled WGS sequence"/>
</dbReference>
<name>A0A931GA77_9MICC</name>
<protein>
    <submittedName>
        <fullName evidence="2">Helix-turn-helix domain-containing protein</fullName>
    </submittedName>
</protein>
<dbReference type="NCBIfam" id="TIGR01764">
    <property type="entry name" value="excise"/>
    <property type="match status" value="1"/>
</dbReference>
<dbReference type="Pfam" id="PF12728">
    <property type="entry name" value="HTH_17"/>
    <property type="match status" value="1"/>
</dbReference>
<evidence type="ECO:0000313" key="3">
    <source>
        <dbReference type="Proteomes" id="UP000655366"/>
    </source>
</evidence>
<dbReference type="AlphaFoldDB" id="A0A931GA77"/>